<dbReference type="NCBIfam" id="TIGR03882">
    <property type="entry name" value="cyclo_dehyd_2"/>
    <property type="match status" value="1"/>
</dbReference>
<evidence type="ECO:0000313" key="3">
    <source>
        <dbReference type="EMBL" id="GEA84081.1"/>
    </source>
</evidence>
<evidence type="ECO:0000259" key="2">
    <source>
        <dbReference type="Pfam" id="PF00899"/>
    </source>
</evidence>
<dbReference type="Gene3D" id="3.40.50.720">
    <property type="entry name" value="NAD(P)-binding Rossmann-like Domain"/>
    <property type="match status" value="1"/>
</dbReference>
<dbReference type="InterPro" id="IPR022291">
    <property type="entry name" value="Bacteriocin_synth_cyclodeHase"/>
</dbReference>
<sequence length="409" mass="40790">MRVVRRGPGEVQIGTDRRWAVRVDGLTSYEARVLAGLGDGASLGPLAADPRLDAVRLAALLDQLAEAGVTEPASRRTTTGPAGADARVLGLLRPDGDGCAAVAARADRAVGVVGLGSTGLGIAAALAAAGVGRLVLEDPRPVRSADVGPSGYRWQDVGRPRLPAAVHVVAGIAPTVATEPAPSGTTPGARAPSPAVDLAAVDRAMVDRAMVDLVVVVSDDAVDSALAARLVNRGTPHLSVVLREADTVLGPLVVPGRDPCLRCLDLHRRDADPVWPSLAGALAAGSATSPPPEPAAVASVAAGLAAAAVLAHLDAPDSPHRLGGATLELGLPDALPRERRWAAHPACGCTAQGSGGPTAAVGPSGPTAAVGPSGPTAAVRPDGPTAAVRPPGACADGPDHAWSGRPHHR</sequence>
<dbReference type="AlphaFoldDB" id="A0A4Y3KI66"/>
<feature type="domain" description="THIF-type NAD/FAD binding fold" evidence="2">
    <location>
        <begin position="109"/>
        <end position="316"/>
    </location>
</feature>
<dbReference type="InterPro" id="IPR000594">
    <property type="entry name" value="ThiF_NAD_FAD-bd"/>
</dbReference>
<dbReference type="SUPFAM" id="SSF69572">
    <property type="entry name" value="Activating enzymes of the ubiquitin-like proteins"/>
    <property type="match status" value="1"/>
</dbReference>
<protein>
    <recommendedName>
        <fullName evidence="2">THIF-type NAD/FAD binding fold domain-containing protein</fullName>
    </recommendedName>
</protein>
<reference evidence="3 4" key="1">
    <citation type="submission" date="2019-06" db="EMBL/GenBank/DDBJ databases">
        <title>Whole genome shotgun sequence of Cellulomonas gelida NBRC 3748.</title>
        <authorList>
            <person name="Hosoyama A."/>
            <person name="Uohara A."/>
            <person name="Ohji S."/>
            <person name="Ichikawa N."/>
        </authorList>
    </citation>
    <scope>NUCLEOTIDE SEQUENCE [LARGE SCALE GENOMIC DNA]</scope>
    <source>
        <strain evidence="3 4">NBRC 3748</strain>
    </source>
</reference>
<feature type="region of interest" description="Disordered" evidence="1">
    <location>
        <begin position="353"/>
        <end position="409"/>
    </location>
</feature>
<dbReference type="InterPro" id="IPR035985">
    <property type="entry name" value="Ubiquitin-activating_enz"/>
</dbReference>
<proteinExistence type="predicted"/>
<evidence type="ECO:0000313" key="4">
    <source>
        <dbReference type="Proteomes" id="UP000320461"/>
    </source>
</evidence>
<dbReference type="EMBL" id="BJLQ01000010">
    <property type="protein sequence ID" value="GEA84081.1"/>
    <property type="molecule type" value="Genomic_DNA"/>
</dbReference>
<keyword evidence="4" id="KW-1185">Reference proteome</keyword>
<dbReference type="GO" id="GO:0008641">
    <property type="term" value="F:ubiquitin-like modifier activating enzyme activity"/>
    <property type="evidence" value="ECO:0007669"/>
    <property type="project" value="InterPro"/>
</dbReference>
<comment type="caution">
    <text evidence="3">The sequence shown here is derived from an EMBL/GenBank/DDBJ whole genome shotgun (WGS) entry which is preliminary data.</text>
</comment>
<name>A0A4Y3KI66_9CELL</name>
<gene>
    <name evidence="3" type="ORF">CGE01nite_13320</name>
</gene>
<dbReference type="Proteomes" id="UP000320461">
    <property type="component" value="Unassembled WGS sequence"/>
</dbReference>
<accession>A0A4Y3KI66</accession>
<dbReference type="Pfam" id="PF00899">
    <property type="entry name" value="ThiF"/>
    <property type="match status" value="1"/>
</dbReference>
<organism evidence="3 4">
    <name type="scientific">Cellulomonas gelida</name>
    <dbReference type="NCBI Taxonomy" id="1712"/>
    <lineage>
        <taxon>Bacteria</taxon>
        <taxon>Bacillati</taxon>
        <taxon>Actinomycetota</taxon>
        <taxon>Actinomycetes</taxon>
        <taxon>Micrococcales</taxon>
        <taxon>Cellulomonadaceae</taxon>
        <taxon>Cellulomonas</taxon>
    </lineage>
</organism>
<evidence type="ECO:0000256" key="1">
    <source>
        <dbReference type="SAM" id="MobiDB-lite"/>
    </source>
</evidence>